<dbReference type="EMBL" id="CP006773">
    <property type="protein sequence ID" value="AHD03030.1"/>
    <property type="molecule type" value="Genomic_DNA"/>
</dbReference>
<dbReference type="Proteomes" id="UP000018780">
    <property type="component" value="Chromosome"/>
</dbReference>
<sequence>MYEALILAVLLLAGASASACDIGLPQPEEDLPETEPREKSDRLQLGDEAGSINAGSGKDLFELHRDPDASATAG</sequence>
<dbReference type="RefSeq" id="WP_024090063.1">
    <property type="nucleotide sequence ID" value="NC_023135.1"/>
</dbReference>
<organism evidence="3 4">
    <name type="scientific">Leisingera methylohalidivorans DSM 14336</name>
    <dbReference type="NCBI Taxonomy" id="999552"/>
    <lineage>
        <taxon>Bacteria</taxon>
        <taxon>Pseudomonadati</taxon>
        <taxon>Pseudomonadota</taxon>
        <taxon>Alphaproteobacteria</taxon>
        <taxon>Rhodobacterales</taxon>
        <taxon>Roseobacteraceae</taxon>
        <taxon>Leisingera</taxon>
    </lineage>
</organism>
<keyword evidence="2" id="KW-0732">Signal</keyword>
<dbReference type="PATRIC" id="fig|999552.6.peg.1808"/>
<feature type="region of interest" description="Disordered" evidence="1">
    <location>
        <begin position="23"/>
        <end position="74"/>
    </location>
</feature>
<reference evidence="3 4" key="1">
    <citation type="submission" date="2013-09" db="EMBL/GenBank/DDBJ databases">
        <authorList>
            <consortium name="DOE Joint Genome Institute"/>
            <person name="Klenk H.-P."/>
            <person name="Huntemann M."/>
            <person name="Han J."/>
            <person name="Chen A."/>
            <person name="Kyrpides N."/>
            <person name="Mavromatis K."/>
            <person name="Markowitz V."/>
            <person name="Palaniappan K."/>
            <person name="Ivanova N."/>
            <person name="Schaumberg A."/>
            <person name="Pati A."/>
            <person name="Liolios K."/>
            <person name="Nordberg H.P."/>
            <person name="Cantor M.N."/>
            <person name="Hua S.X."/>
            <person name="Woyke T."/>
        </authorList>
    </citation>
    <scope>NUCLEOTIDE SEQUENCE [LARGE SCALE GENOMIC DNA]</scope>
    <source>
        <strain evidence="3 4">DSM 14336</strain>
    </source>
</reference>
<evidence type="ECO:0000313" key="4">
    <source>
        <dbReference type="Proteomes" id="UP000018780"/>
    </source>
</evidence>
<proteinExistence type="predicted"/>
<evidence type="ECO:0000256" key="2">
    <source>
        <dbReference type="SAM" id="SignalP"/>
    </source>
</evidence>
<evidence type="ECO:0008006" key="5">
    <source>
        <dbReference type="Google" id="ProtNLM"/>
    </source>
</evidence>
<dbReference type="STRING" id="999552.METH_09045"/>
<name>V9W062_9RHOB</name>
<dbReference type="OrthoDB" id="7863760at2"/>
<dbReference type="KEGG" id="lmd:METH_09045"/>
<accession>V9W062</accession>
<feature type="compositionally biased region" description="Basic and acidic residues" evidence="1">
    <location>
        <begin position="34"/>
        <end position="45"/>
    </location>
</feature>
<protein>
    <recommendedName>
        <fullName evidence="5">Argininosuccinate lyase</fullName>
    </recommendedName>
</protein>
<dbReference type="HOGENOM" id="CLU_2683339_0_0_5"/>
<feature type="signal peptide" evidence="2">
    <location>
        <begin position="1"/>
        <end position="19"/>
    </location>
</feature>
<gene>
    <name evidence="3" type="ORF">METH_09045</name>
</gene>
<feature type="chain" id="PRO_5004783057" description="Argininosuccinate lyase" evidence="2">
    <location>
        <begin position="20"/>
        <end position="74"/>
    </location>
</feature>
<evidence type="ECO:0000256" key="1">
    <source>
        <dbReference type="SAM" id="MobiDB-lite"/>
    </source>
</evidence>
<keyword evidence="4" id="KW-1185">Reference proteome</keyword>
<evidence type="ECO:0000313" key="3">
    <source>
        <dbReference type="EMBL" id="AHD03030.1"/>
    </source>
</evidence>
<feature type="compositionally biased region" description="Basic and acidic residues" evidence="1">
    <location>
        <begin position="59"/>
        <end position="68"/>
    </location>
</feature>
<dbReference type="AlphaFoldDB" id="V9W062"/>